<protein>
    <submittedName>
        <fullName evidence="1">Uncharacterized protein</fullName>
    </submittedName>
</protein>
<keyword evidence="2" id="KW-1185">Reference proteome</keyword>
<proteinExistence type="predicted"/>
<evidence type="ECO:0000313" key="1">
    <source>
        <dbReference type="EMBL" id="CAJ2643322.1"/>
    </source>
</evidence>
<reference evidence="1" key="1">
    <citation type="submission" date="2023-10" db="EMBL/GenBank/DDBJ databases">
        <authorList>
            <person name="Rodriguez Cubillos JULIANA M."/>
            <person name="De Vega J."/>
        </authorList>
    </citation>
    <scope>NUCLEOTIDE SEQUENCE</scope>
</reference>
<comment type="caution">
    <text evidence="1">The sequence shown here is derived from an EMBL/GenBank/DDBJ whole genome shotgun (WGS) entry which is preliminary data.</text>
</comment>
<dbReference type="Proteomes" id="UP001177021">
    <property type="component" value="Unassembled WGS sequence"/>
</dbReference>
<gene>
    <name evidence="1" type="ORF">MILVUS5_LOCUS12587</name>
</gene>
<organism evidence="1 2">
    <name type="scientific">Trifolium pratense</name>
    <name type="common">Red clover</name>
    <dbReference type="NCBI Taxonomy" id="57577"/>
    <lineage>
        <taxon>Eukaryota</taxon>
        <taxon>Viridiplantae</taxon>
        <taxon>Streptophyta</taxon>
        <taxon>Embryophyta</taxon>
        <taxon>Tracheophyta</taxon>
        <taxon>Spermatophyta</taxon>
        <taxon>Magnoliopsida</taxon>
        <taxon>eudicotyledons</taxon>
        <taxon>Gunneridae</taxon>
        <taxon>Pentapetalae</taxon>
        <taxon>rosids</taxon>
        <taxon>fabids</taxon>
        <taxon>Fabales</taxon>
        <taxon>Fabaceae</taxon>
        <taxon>Papilionoideae</taxon>
        <taxon>50 kb inversion clade</taxon>
        <taxon>NPAAA clade</taxon>
        <taxon>Hologalegina</taxon>
        <taxon>IRL clade</taxon>
        <taxon>Trifolieae</taxon>
        <taxon>Trifolium</taxon>
    </lineage>
</organism>
<evidence type="ECO:0000313" key="2">
    <source>
        <dbReference type="Proteomes" id="UP001177021"/>
    </source>
</evidence>
<accession>A0ACB0JIK0</accession>
<sequence>MEYSLLSVFMILNLVLVAAHGALPPELYWKSVLPTTPMPKAITDILHSDWMEDKSTNVNVGKGGVSVHTSKEKHKGTSVNVGKGAVNVHAGKGTNVNVGGGGVSVSAGHKRKEKPVTVTVGSYSPFAYRYAATETQIHDDHKTTLFFLENNLHPGTRMHLNFIKSSNEPTFIPRQVADATPFSSDKLNDIFNEFYVEPESEEAHIMKNTIKECEDASIEGEEKYCATSLESMVDFSTLKLGKDVKVVSTVVEKKNIGLQKYTVKSEVKKLASGDKIVVCHKQNYPYAIFYCHKTENTRAYFVPLETDNGIRVKAVVVCHTNTSKWNPKHIAFQVLKIKPGIIPICHFLPEDHIVWVPSN</sequence>
<name>A0ACB0JIK0_TRIPR</name>
<dbReference type="EMBL" id="CASHSV030000034">
    <property type="protein sequence ID" value="CAJ2643322.1"/>
    <property type="molecule type" value="Genomic_DNA"/>
</dbReference>